<protein>
    <submittedName>
        <fullName evidence="1">Uncharacterized protein</fullName>
    </submittedName>
</protein>
<dbReference type="EMBL" id="UFTJ01000003">
    <property type="protein sequence ID" value="SUV52247.1"/>
    <property type="molecule type" value="Genomic_DNA"/>
</dbReference>
<sequence>MYEKTAHQQNIDKKEFSLPLLLVAMNKYA</sequence>
<organism evidence="1 2">
    <name type="scientific">Bergeyella zoohelcum</name>
    <dbReference type="NCBI Taxonomy" id="1015"/>
    <lineage>
        <taxon>Bacteria</taxon>
        <taxon>Pseudomonadati</taxon>
        <taxon>Bacteroidota</taxon>
        <taxon>Flavobacteriia</taxon>
        <taxon>Flavobacteriales</taxon>
        <taxon>Weeksellaceae</taxon>
        <taxon>Bergeyella</taxon>
    </lineage>
</organism>
<gene>
    <name evidence="1" type="ORF">NCTC11661_01450</name>
</gene>
<proteinExistence type="predicted"/>
<dbReference type="AlphaFoldDB" id="A0A380ZSB8"/>
<evidence type="ECO:0000313" key="2">
    <source>
        <dbReference type="Proteomes" id="UP000255515"/>
    </source>
</evidence>
<evidence type="ECO:0000313" key="1">
    <source>
        <dbReference type="EMBL" id="SUV52247.1"/>
    </source>
</evidence>
<dbReference type="Proteomes" id="UP000255515">
    <property type="component" value="Unassembled WGS sequence"/>
</dbReference>
<accession>A0A380ZSB8</accession>
<reference evidence="1 2" key="1">
    <citation type="submission" date="2018-06" db="EMBL/GenBank/DDBJ databases">
        <authorList>
            <consortium name="Pathogen Informatics"/>
            <person name="Doyle S."/>
        </authorList>
    </citation>
    <scope>NUCLEOTIDE SEQUENCE [LARGE SCALE GENOMIC DNA]</scope>
    <source>
        <strain evidence="1 2">NCTC11661</strain>
    </source>
</reference>
<name>A0A380ZSB8_9FLAO</name>